<dbReference type="Proteomes" id="UP001628220">
    <property type="component" value="Unassembled WGS sequence"/>
</dbReference>
<proteinExistence type="predicted"/>
<evidence type="ECO:0000313" key="2">
    <source>
        <dbReference type="Proteomes" id="UP001628220"/>
    </source>
</evidence>
<reference evidence="1 2" key="1">
    <citation type="journal article" date="2025" name="Int. J. Syst. Evol. Microbiol.">
        <title>Desulfovibrio falkowii sp. nov., Porphyromonas miyakawae sp. nov., Mediterraneibacter flintii sp. nov. and Owariibacterium komagatae gen. nov., sp. nov., isolated from human faeces.</title>
        <authorList>
            <person name="Hamaguchi T."/>
            <person name="Ohara M."/>
            <person name="Hisatomi A."/>
            <person name="Sekiguchi K."/>
            <person name="Takeda J.I."/>
            <person name="Ueyama J."/>
            <person name="Ito M."/>
            <person name="Nishiwaki H."/>
            <person name="Ogi T."/>
            <person name="Hirayama M."/>
            <person name="Ohkuma M."/>
            <person name="Sakamoto M."/>
            <person name="Ohno K."/>
        </authorList>
    </citation>
    <scope>NUCLEOTIDE SEQUENCE [LARGE SCALE GENOMIC DNA]</scope>
    <source>
        <strain evidence="1 2">13CB11C</strain>
    </source>
</reference>
<keyword evidence="2" id="KW-1185">Reference proteome</keyword>
<evidence type="ECO:0000313" key="1">
    <source>
        <dbReference type="EMBL" id="GAB1251993.1"/>
    </source>
</evidence>
<gene>
    <name evidence="1" type="ORF">Tsumi_10990</name>
</gene>
<accession>A0ABQ0E2R8</accession>
<name>A0ABQ0E2R8_9PORP</name>
<sequence length="64" mass="7659">MYEILCAICRYIPIFVGDRDTKQRKKDIYEKVEFIVTDCSCWPISSELCRSKERKKSDKTTYKV</sequence>
<organism evidence="1 2">
    <name type="scientific">Porphyromonas miyakawae</name>
    <dbReference type="NCBI Taxonomy" id="3137470"/>
    <lineage>
        <taxon>Bacteria</taxon>
        <taxon>Pseudomonadati</taxon>
        <taxon>Bacteroidota</taxon>
        <taxon>Bacteroidia</taxon>
        <taxon>Bacteroidales</taxon>
        <taxon>Porphyromonadaceae</taxon>
        <taxon>Porphyromonas</taxon>
    </lineage>
</organism>
<dbReference type="EMBL" id="BAAFSF010000004">
    <property type="protein sequence ID" value="GAB1251993.1"/>
    <property type="molecule type" value="Genomic_DNA"/>
</dbReference>
<protein>
    <submittedName>
        <fullName evidence="1">Uncharacterized protein</fullName>
    </submittedName>
</protein>
<comment type="caution">
    <text evidence="1">The sequence shown here is derived from an EMBL/GenBank/DDBJ whole genome shotgun (WGS) entry which is preliminary data.</text>
</comment>